<name>A0A4Z2CKK9_SCHJA</name>
<evidence type="ECO:0000313" key="3">
    <source>
        <dbReference type="Proteomes" id="UP000311919"/>
    </source>
</evidence>
<accession>A0A4Z2CKK9</accession>
<dbReference type="Proteomes" id="UP000311919">
    <property type="component" value="Unassembled WGS sequence"/>
</dbReference>
<sequence length="157" mass="16630">MGSVLLDEATKGMKEMLNVVKHPNGQNHTQSPTSLSDSQVLAAVARSQRELGEAILPSSSSTTLNREKRWQPTPNISSALILQQKSLKTLIHPQSVAVSKGGSPLKEKAPLNVIFPPTTQVAAGLGTSTPAEANGAVHLGAWDPEADRQQVQGQLLL</sequence>
<keyword evidence="3" id="KW-1185">Reference proteome</keyword>
<dbReference type="EMBL" id="SKCS01001038">
    <property type="protein sequence ID" value="TNN04742.1"/>
    <property type="molecule type" value="Genomic_DNA"/>
</dbReference>
<evidence type="ECO:0000313" key="2">
    <source>
        <dbReference type="EMBL" id="TNN04742.1"/>
    </source>
</evidence>
<feature type="region of interest" description="Disordered" evidence="1">
    <location>
        <begin position="53"/>
        <end position="72"/>
    </location>
</feature>
<comment type="caution">
    <text evidence="2">The sequence shown here is derived from an EMBL/GenBank/DDBJ whole genome shotgun (WGS) entry which is preliminary data.</text>
</comment>
<gene>
    <name evidence="2" type="ORF">EWB00_000168</name>
</gene>
<dbReference type="AlphaFoldDB" id="A0A4Z2CKK9"/>
<evidence type="ECO:0000256" key="1">
    <source>
        <dbReference type="SAM" id="MobiDB-lite"/>
    </source>
</evidence>
<protein>
    <submittedName>
        <fullName evidence="2">Uncharacterized protein</fullName>
    </submittedName>
</protein>
<proteinExistence type="predicted"/>
<organism evidence="2 3">
    <name type="scientific">Schistosoma japonicum</name>
    <name type="common">Blood fluke</name>
    <dbReference type="NCBI Taxonomy" id="6182"/>
    <lineage>
        <taxon>Eukaryota</taxon>
        <taxon>Metazoa</taxon>
        <taxon>Spiralia</taxon>
        <taxon>Lophotrochozoa</taxon>
        <taxon>Platyhelminthes</taxon>
        <taxon>Trematoda</taxon>
        <taxon>Digenea</taxon>
        <taxon>Strigeidida</taxon>
        <taxon>Schistosomatoidea</taxon>
        <taxon>Schistosomatidae</taxon>
        <taxon>Schistosoma</taxon>
    </lineage>
</organism>
<reference evidence="2 3" key="1">
    <citation type="submission" date="2019-03" db="EMBL/GenBank/DDBJ databases">
        <title>An improved genome assembly of the fluke Schistosoma japonicum.</title>
        <authorList>
            <person name="Hu W."/>
            <person name="Luo F."/>
            <person name="Yin M."/>
            <person name="Mo X."/>
            <person name="Sun C."/>
            <person name="Wu Q."/>
            <person name="Zhu B."/>
            <person name="Xiang M."/>
            <person name="Wang J."/>
            <person name="Wang Y."/>
            <person name="Zhang T."/>
            <person name="Xu B."/>
            <person name="Zheng H."/>
            <person name="Feng Z."/>
        </authorList>
    </citation>
    <scope>NUCLEOTIDE SEQUENCE [LARGE SCALE GENOMIC DNA]</scope>
    <source>
        <strain evidence="2">HuSjv2</strain>
        <tissue evidence="2">Worms</tissue>
    </source>
</reference>